<dbReference type="GO" id="GO:0016567">
    <property type="term" value="P:protein ubiquitination"/>
    <property type="evidence" value="ECO:0007669"/>
    <property type="project" value="UniProtKB-UniPathway"/>
</dbReference>
<keyword evidence="4" id="KW-0833">Ubl conjugation pathway</keyword>
<dbReference type="SUPFAM" id="SSF57850">
    <property type="entry name" value="RING/U-box"/>
    <property type="match status" value="1"/>
</dbReference>
<dbReference type="PANTHER" id="PTHR22763">
    <property type="entry name" value="RING ZINC FINGER PROTEIN"/>
    <property type="match status" value="1"/>
</dbReference>
<dbReference type="GO" id="GO:0012505">
    <property type="term" value="C:endomembrane system"/>
    <property type="evidence" value="ECO:0007669"/>
    <property type="project" value="TreeGrafter"/>
</dbReference>
<organism evidence="9 10">
    <name type="scientific">Coniosporium apollinis (strain CBS 100218)</name>
    <name type="common">Rock-inhabiting black yeast</name>
    <dbReference type="NCBI Taxonomy" id="1168221"/>
    <lineage>
        <taxon>Eukaryota</taxon>
        <taxon>Fungi</taxon>
        <taxon>Dikarya</taxon>
        <taxon>Ascomycota</taxon>
        <taxon>Pezizomycotina</taxon>
        <taxon>Dothideomycetes</taxon>
        <taxon>Dothideomycetes incertae sedis</taxon>
        <taxon>Coniosporium</taxon>
    </lineage>
</organism>
<keyword evidence="2" id="KW-0479">Metal-binding</keyword>
<proteinExistence type="predicted"/>
<name>R7Z3L2_CONA1</name>
<dbReference type="AlphaFoldDB" id="R7Z3L2"/>
<dbReference type="GO" id="GO:0008270">
    <property type="term" value="F:zinc ion binding"/>
    <property type="evidence" value="ECO:0007669"/>
    <property type="project" value="UniProtKB-KW"/>
</dbReference>
<dbReference type="InterPro" id="IPR050731">
    <property type="entry name" value="HRD1_E3_ubiq-ligases"/>
</dbReference>
<evidence type="ECO:0000256" key="6">
    <source>
        <dbReference type="PROSITE-ProRule" id="PRU00175"/>
    </source>
</evidence>
<evidence type="ECO:0000256" key="3">
    <source>
        <dbReference type="ARBA" id="ARBA00022771"/>
    </source>
</evidence>
<dbReference type="GO" id="GO:0043161">
    <property type="term" value="P:proteasome-mediated ubiquitin-dependent protein catabolic process"/>
    <property type="evidence" value="ECO:0007669"/>
    <property type="project" value="TreeGrafter"/>
</dbReference>
<dbReference type="STRING" id="1168221.R7Z3L2"/>
<dbReference type="Pfam" id="PF12678">
    <property type="entry name" value="zf-rbx1"/>
    <property type="match status" value="1"/>
</dbReference>
<dbReference type="Gene3D" id="3.30.40.10">
    <property type="entry name" value="Zinc/RING finger domain, C3HC4 (zinc finger)"/>
    <property type="match status" value="1"/>
</dbReference>
<keyword evidence="5" id="KW-0862">Zinc</keyword>
<evidence type="ECO:0000256" key="5">
    <source>
        <dbReference type="ARBA" id="ARBA00022833"/>
    </source>
</evidence>
<dbReference type="PROSITE" id="PS50089">
    <property type="entry name" value="ZF_RING_2"/>
    <property type="match status" value="1"/>
</dbReference>
<dbReference type="UniPathway" id="UPA00143"/>
<dbReference type="OrthoDB" id="3687216at2759"/>
<evidence type="ECO:0000313" key="10">
    <source>
        <dbReference type="Proteomes" id="UP000016924"/>
    </source>
</evidence>
<dbReference type="HOGENOM" id="CLU_874403_0_0_1"/>
<evidence type="ECO:0000313" key="9">
    <source>
        <dbReference type="EMBL" id="EON68757.1"/>
    </source>
</evidence>
<comment type="pathway">
    <text evidence="1">Protein modification; protein ubiquitination.</text>
</comment>
<dbReference type="RefSeq" id="XP_007784074.1">
    <property type="nucleotide sequence ID" value="XM_007785884.1"/>
</dbReference>
<dbReference type="GO" id="GO:0061630">
    <property type="term" value="F:ubiquitin protein ligase activity"/>
    <property type="evidence" value="ECO:0007669"/>
    <property type="project" value="TreeGrafter"/>
</dbReference>
<evidence type="ECO:0000256" key="2">
    <source>
        <dbReference type="ARBA" id="ARBA00022723"/>
    </source>
</evidence>
<feature type="domain" description="RING-type" evidence="8">
    <location>
        <begin position="33"/>
        <end position="83"/>
    </location>
</feature>
<sequence>MEPAQIPRSLTNSVIESYLIPIPYPTAPEDGTCIICHQEYEHFDLMPNVDIDSPVRLSPCNHVFGMLCVRRWLRQNPTCPLCRARIPVPHSWTYAEHLAHHLDPPAPSQPPALASPNIHARALAVFFEVAEAAGLVRRADTVGVTAWTPEQMAAQIRAYDERRPNIFDWLRQLPSSVLARADPQSVDVALDIINSIDRGRDRGTFSVTHAESLERPTAQALAYEDDRLGVYDQLREDPGADVARRNPRSVSFWESIPASDWDTLGVPSQAPAPASASATVVAAADPDPDPDLDLETEDDENTVIDVNPDHEEFRDRIT</sequence>
<feature type="compositionally biased region" description="Basic and acidic residues" evidence="7">
    <location>
        <begin position="307"/>
        <end position="318"/>
    </location>
</feature>
<dbReference type="eggNOG" id="KOG0800">
    <property type="taxonomic scope" value="Eukaryota"/>
</dbReference>
<keyword evidence="3 6" id="KW-0863">Zinc-finger</keyword>
<dbReference type="InterPro" id="IPR001841">
    <property type="entry name" value="Znf_RING"/>
</dbReference>
<feature type="compositionally biased region" description="Low complexity" evidence="7">
    <location>
        <begin position="271"/>
        <end position="285"/>
    </location>
</feature>
<dbReference type="SMART" id="SM00184">
    <property type="entry name" value="RING"/>
    <property type="match status" value="1"/>
</dbReference>
<protein>
    <recommendedName>
        <fullName evidence="8">RING-type domain-containing protein</fullName>
    </recommendedName>
</protein>
<feature type="compositionally biased region" description="Acidic residues" evidence="7">
    <location>
        <begin position="286"/>
        <end position="302"/>
    </location>
</feature>
<evidence type="ECO:0000259" key="8">
    <source>
        <dbReference type="PROSITE" id="PS50089"/>
    </source>
</evidence>
<gene>
    <name evidence="9" type="ORF">W97_08015</name>
</gene>
<dbReference type="InterPro" id="IPR013083">
    <property type="entry name" value="Znf_RING/FYVE/PHD"/>
</dbReference>
<dbReference type="GeneID" id="19905326"/>
<feature type="region of interest" description="Disordered" evidence="7">
    <location>
        <begin position="263"/>
        <end position="318"/>
    </location>
</feature>
<dbReference type="EMBL" id="JH767601">
    <property type="protein sequence ID" value="EON68757.1"/>
    <property type="molecule type" value="Genomic_DNA"/>
</dbReference>
<evidence type="ECO:0000256" key="1">
    <source>
        <dbReference type="ARBA" id="ARBA00004906"/>
    </source>
</evidence>
<dbReference type="Proteomes" id="UP000016924">
    <property type="component" value="Unassembled WGS sequence"/>
</dbReference>
<keyword evidence="10" id="KW-1185">Reference proteome</keyword>
<accession>R7Z3L2</accession>
<reference evidence="10" key="1">
    <citation type="submission" date="2012-06" db="EMBL/GenBank/DDBJ databases">
        <title>The genome sequence of Coniosporium apollinis CBS 100218.</title>
        <authorList>
            <consortium name="The Broad Institute Genome Sequencing Platform"/>
            <person name="Cuomo C."/>
            <person name="Gorbushina A."/>
            <person name="Noack S."/>
            <person name="Walker B."/>
            <person name="Young S.K."/>
            <person name="Zeng Q."/>
            <person name="Gargeya S."/>
            <person name="Fitzgerald M."/>
            <person name="Haas B."/>
            <person name="Abouelleil A."/>
            <person name="Alvarado L."/>
            <person name="Arachchi H.M."/>
            <person name="Berlin A.M."/>
            <person name="Chapman S.B."/>
            <person name="Goldberg J."/>
            <person name="Griggs A."/>
            <person name="Gujja S."/>
            <person name="Hansen M."/>
            <person name="Howarth C."/>
            <person name="Imamovic A."/>
            <person name="Larimer J."/>
            <person name="McCowan C."/>
            <person name="Montmayeur A."/>
            <person name="Murphy C."/>
            <person name="Neiman D."/>
            <person name="Pearson M."/>
            <person name="Priest M."/>
            <person name="Roberts A."/>
            <person name="Saif S."/>
            <person name="Shea T."/>
            <person name="Sisk P."/>
            <person name="Sykes S."/>
            <person name="Wortman J."/>
            <person name="Nusbaum C."/>
            <person name="Birren B."/>
        </authorList>
    </citation>
    <scope>NUCLEOTIDE SEQUENCE [LARGE SCALE GENOMIC DNA]</scope>
    <source>
        <strain evidence="10">CBS 100218</strain>
    </source>
</reference>
<evidence type="ECO:0000256" key="4">
    <source>
        <dbReference type="ARBA" id="ARBA00022786"/>
    </source>
</evidence>
<dbReference type="InterPro" id="IPR024766">
    <property type="entry name" value="Znf_RING_H2"/>
</dbReference>
<evidence type="ECO:0000256" key="7">
    <source>
        <dbReference type="SAM" id="MobiDB-lite"/>
    </source>
</evidence>